<evidence type="ECO:0000313" key="9">
    <source>
        <dbReference type="EMBL" id="SEM27927.1"/>
    </source>
</evidence>
<evidence type="ECO:0000256" key="1">
    <source>
        <dbReference type="ARBA" id="ARBA00004651"/>
    </source>
</evidence>
<dbReference type="eggNOG" id="COG0671">
    <property type="taxonomic scope" value="Bacteria"/>
</dbReference>
<dbReference type="GO" id="GO:0005886">
    <property type="term" value="C:plasma membrane"/>
    <property type="evidence" value="ECO:0007669"/>
    <property type="project" value="UniProtKB-SubCell"/>
</dbReference>
<gene>
    <name evidence="9" type="ORF">SAMN05414137_12289</name>
</gene>
<keyword evidence="4" id="KW-0378">Hydrolase</keyword>
<evidence type="ECO:0000256" key="6">
    <source>
        <dbReference type="ARBA" id="ARBA00023136"/>
    </source>
</evidence>
<dbReference type="STRING" id="235985.SAMN05414137_12289"/>
<protein>
    <submittedName>
        <fullName evidence="9">Undecaprenyl-diphosphatase</fullName>
    </submittedName>
</protein>
<dbReference type="AlphaFoldDB" id="A0A1H7X401"/>
<dbReference type="SMART" id="SM00014">
    <property type="entry name" value="acidPPc"/>
    <property type="match status" value="1"/>
</dbReference>
<evidence type="ECO:0000256" key="5">
    <source>
        <dbReference type="ARBA" id="ARBA00022989"/>
    </source>
</evidence>
<name>A0A1H7X401_STRJI</name>
<evidence type="ECO:0000256" key="3">
    <source>
        <dbReference type="ARBA" id="ARBA00022692"/>
    </source>
</evidence>
<keyword evidence="3 7" id="KW-0812">Transmembrane</keyword>
<dbReference type="Proteomes" id="UP000183015">
    <property type="component" value="Unassembled WGS sequence"/>
</dbReference>
<evidence type="ECO:0000256" key="2">
    <source>
        <dbReference type="ARBA" id="ARBA00022475"/>
    </source>
</evidence>
<feature type="transmembrane region" description="Helical" evidence="7">
    <location>
        <begin position="41"/>
        <end position="61"/>
    </location>
</feature>
<dbReference type="GO" id="GO:0016787">
    <property type="term" value="F:hydrolase activity"/>
    <property type="evidence" value="ECO:0007669"/>
    <property type="project" value="UniProtKB-KW"/>
</dbReference>
<dbReference type="PANTHER" id="PTHR14969">
    <property type="entry name" value="SPHINGOSINE-1-PHOSPHATE PHOSPHOHYDROLASE"/>
    <property type="match status" value="1"/>
</dbReference>
<sequence>MTTPLNTVNNLALNGASIDGGLYTWITRQAQSAPHWLDNVVSFYATLGLGFFALLMVWGWWQARQARSATAMATALAVPVAVVLAYVVNDVLKSVFTEVRPCQAIAHTVTLQPCPGVGDWSFPSNHATIAAASAAALWVLDRKLGIIASVLALFMAFSRVWVGAHYPHDVVIGLVVGTAVAIPATLAARRYAPPLVVRLQSGALRPLLTAA</sequence>
<keyword evidence="2" id="KW-1003">Cell membrane</keyword>
<keyword evidence="5 7" id="KW-1133">Transmembrane helix</keyword>
<evidence type="ECO:0000259" key="8">
    <source>
        <dbReference type="SMART" id="SM00014"/>
    </source>
</evidence>
<keyword evidence="10" id="KW-1185">Reference proteome</keyword>
<evidence type="ECO:0000256" key="4">
    <source>
        <dbReference type="ARBA" id="ARBA00022801"/>
    </source>
</evidence>
<organism evidence="9 10">
    <name type="scientific">Streptacidiphilus jiangxiensis</name>
    <dbReference type="NCBI Taxonomy" id="235985"/>
    <lineage>
        <taxon>Bacteria</taxon>
        <taxon>Bacillati</taxon>
        <taxon>Actinomycetota</taxon>
        <taxon>Actinomycetes</taxon>
        <taxon>Kitasatosporales</taxon>
        <taxon>Streptomycetaceae</taxon>
        <taxon>Streptacidiphilus</taxon>
    </lineage>
</organism>
<dbReference type="Gene3D" id="1.20.144.10">
    <property type="entry name" value="Phosphatidic acid phosphatase type 2/haloperoxidase"/>
    <property type="match status" value="2"/>
</dbReference>
<dbReference type="PANTHER" id="PTHR14969:SF62">
    <property type="entry name" value="DECAPRENYLPHOSPHORYL-5-PHOSPHORIBOSE PHOSPHATASE RV3807C-RELATED"/>
    <property type="match status" value="1"/>
</dbReference>
<dbReference type="EMBL" id="FOAZ01000022">
    <property type="protein sequence ID" value="SEM27927.1"/>
    <property type="molecule type" value="Genomic_DNA"/>
</dbReference>
<feature type="transmembrane region" description="Helical" evidence="7">
    <location>
        <begin position="170"/>
        <end position="188"/>
    </location>
</feature>
<evidence type="ECO:0000313" key="10">
    <source>
        <dbReference type="Proteomes" id="UP000183015"/>
    </source>
</evidence>
<keyword evidence="6 7" id="KW-0472">Membrane</keyword>
<dbReference type="Pfam" id="PF01569">
    <property type="entry name" value="PAP2"/>
    <property type="match status" value="1"/>
</dbReference>
<dbReference type="InterPro" id="IPR000326">
    <property type="entry name" value="PAP2/HPO"/>
</dbReference>
<reference evidence="10" key="1">
    <citation type="submission" date="2016-10" db="EMBL/GenBank/DDBJ databases">
        <authorList>
            <person name="Varghese N."/>
        </authorList>
    </citation>
    <scope>NUCLEOTIDE SEQUENCE [LARGE SCALE GENOMIC DNA]</scope>
    <source>
        <strain evidence="10">DSM 45096 / BCRC 16803 / CGMCC 4.1857 / CIP 109030 / JCM 12277 / KCTC 19219 / NBRC 100920 / 33214</strain>
    </source>
</reference>
<feature type="transmembrane region" description="Helical" evidence="7">
    <location>
        <begin position="68"/>
        <end position="88"/>
    </location>
</feature>
<dbReference type="SUPFAM" id="SSF48317">
    <property type="entry name" value="Acid phosphatase/Vanadium-dependent haloperoxidase"/>
    <property type="match status" value="1"/>
</dbReference>
<proteinExistence type="predicted"/>
<dbReference type="InterPro" id="IPR036938">
    <property type="entry name" value="PAP2/HPO_sf"/>
</dbReference>
<evidence type="ECO:0000256" key="7">
    <source>
        <dbReference type="SAM" id="Phobius"/>
    </source>
</evidence>
<accession>A0A1H7X401</accession>
<feature type="transmembrane region" description="Helical" evidence="7">
    <location>
        <begin position="146"/>
        <end position="164"/>
    </location>
</feature>
<comment type="subcellular location">
    <subcellularLocation>
        <location evidence="1">Cell membrane</location>
        <topology evidence="1">Multi-pass membrane protein</topology>
    </subcellularLocation>
</comment>
<feature type="domain" description="Phosphatidic acid phosphatase type 2/haloperoxidase" evidence="8">
    <location>
        <begin position="70"/>
        <end position="185"/>
    </location>
</feature>